<feature type="transmembrane region" description="Helical" evidence="1">
    <location>
        <begin position="80"/>
        <end position="102"/>
    </location>
</feature>
<gene>
    <name evidence="2" type="ORF">COV89_01280</name>
</gene>
<evidence type="ECO:0000313" key="3">
    <source>
        <dbReference type="Proteomes" id="UP000231371"/>
    </source>
</evidence>
<reference evidence="2 3" key="1">
    <citation type="submission" date="2017-09" db="EMBL/GenBank/DDBJ databases">
        <title>Depth-based differentiation of microbial function through sediment-hosted aquifers and enrichment of novel symbionts in the deep terrestrial subsurface.</title>
        <authorList>
            <person name="Probst A.J."/>
            <person name="Ladd B."/>
            <person name="Jarett J.K."/>
            <person name="Geller-Mcgrath D.E."/>
            <person name="Sieber C.M."/>
            <person name="Emerson J.B."/>
            <person name="Anantharaman K."/>
            <person name="Thomas B.C."/>
            <person name="Malmstrom R."/>
            <person name="Stieglmeier M."/>
            <person name="Klingl A."/>
            <person name="Woyke T."/>
            <person name="Ryan C.M."/>
            <person name="Banfield J.F."/>
        </authorList>
    </citation>
    <scope>NUCLEOTIDE SEQUENCE [LARGE SCALE GENOMIC DNA]</scope>
    <source>
        <strain evidence="2">CG11_big_fil_rev_8_21_14_0_20_40_12</strain>
    </source>
</reference>
<accession>A0A2H0KI96</accession>
<feature type="transmembrane region" description="Helical" evidence="1">
    <location>
        <begin position="261"/>
        <end position="280"/>
    </location>
</feature>
<feature type="transmembrane region" description="Helical" evidence="1">
    <location>
        <begin position="123"/>
        <end position="144"/>
    </location>
</feature>
<feature type="transmembrane region" description="Helical" evidence="1">
    <location>
        <begin position="322"/>
        <end position="338"/>
    </location>
</feature>
<keyword evidence="1" id="KW-0812">Transmembrane</keyword>
<feature type="transmembrane region" description="Helical" evidence="1">
    <location>
        <begin position="292"/>
        <end position="310"/>
    </location>
</feature>
<dbReference type="Proteomes" id="UP000231371">
    <property type="component" value="Unassembled WGS sequence"/>
</dbReference>
<keyword evidence="1" id="KW-0472">Membrane</keyword>
<proteinExistence type="predicted"/>
<dbReference type="EMBL" id="PCVI01000021">
    <property type="protein sequence ID" value="PIQ70293.1"/>
    <property type="molecule type" value="Genomic_DNA"/>
</dbReference>
<protein>
    <recommendedName>
        <fullName evidence="4">Glycosyltransferase RgtA/B/C/D-like domain-containing protein</fullName>
    </recommendedName>
</protein>
<name>A0A2H0KI96_9BACT</name>
<sequence length="389" mass="44997">MTKVFTRIAVIFFACLLILYFYQAVNSFPSEGDSLVYHIPIAQSILDGNVFNPSFGLGFYPSNAEAILSLLIKLNLPLNLFNFFALILLFFASKKLGLTFGLRKNLSIIFSTGICSLPSILRWLPTQVIDIWLAVFFITCLIFLEKPENKNGYFVKLGLTFGLLTGVKYSGLLFAAVLFPPYFKKIKKYLNCQRLLLFLFPLFLFGFSWYIRNYILTGNPFYPQSILFFKGLPGWNILKNQQWEVILRFPEKTINALVSEFLFWPISLPLVIIFVLDSILKKQKKNLTDVYRPALLGLISFFIFLFLPASFEYNIIVSNYRYSYPAFILLILSLFLLAQKFKKEREISIITLLSLMFLPPLDYHPKLIFFILVPLLIIFGKRKNPENLV</sequence>
<feature type="transmembrane region" description="Helical" evidence="1">
    <location>
        <begin position="159"/>
        <end position="183"/>
    </location>
</feature>
<comment type="caution">
    <text evidence="2">The sequence shown here is derived from an EMBL/GenBank/DDBJ whole genome shotgun (WGS) entry which is preliminary data.</text>
</comment>
<evidence type="ECO:0000313" key="2">
    <source>
        <dbReference type="EMBL" id="PIQ70293.1"/>
    </source>
</evidence>
<keyword evidence="1" id="KW-1133">Transmembrane helix</keyword>
<feature type="transmembrane region" description="Helical" evidence="1">
    <location>
        <begin position="350"/>
        <end position="379"/>
    </location>
</feature>
<feature type="transmembrane region" description="Helical" evidence="1">
    <location>
        <begin position="195"/>
        <end position="211"/>
    </location>
</feature>
<evidence type="ECO:0008006" key="4">
    <source>
        <dbReference type="Google" id="ProtNLM"/>
    </source>
</evidence>
<organism evidence="2 3">
    <name type="scientific">Candidatus Shapirobacteria bacterium CG11_big_fil_rev_8_21_14_0_20_40_12</name>
    <dbReference type="NCBI Taxonomy" id="1974889"/>
    <lineage>
        <taxon>Bacteria</taxon>
        <taxon>Candidatus Shapironibacteriota</taxon>
    </lineage>
</organism>
<evidence type="ECO:0000256" key="1">
    <source>
        <dbReference type="SAM" id="Phobius"/>
    </source>
</evidence>
<dbReference type="AlphaFoldDB" id="A0A2H0KI96"/>